<organism evidence="1 2">
    <name type="scientific">Dothidotthia symphoricarpi CBS 119687</name>
    <dbReference type="NCBI Taxonomy" id="1392245"/>
    <lineage>
        <taxon>Eukaryota</taxon>
        <taxon>Fungi</taxon>
        <taxon>Dikarya</taxon>
        <taxon>Ascomycota</taxon>
        <taxon>Pezizomycotina</taxon>
        <taxon>Dothideomycetes</taxon>
        <taxon>Pleosporomycetidae</taxon>
        <taxon>Pleosporales</taxon>
        <taxon>Dothidotthiaceae</taxon>
        <taxon>Dothidotthia</taxon>
    </lineage>
</organism>
<reference evidence="1" key="1">
    <citation type="journal article" date="2020" name="Stud. Mycol.">
        <title>101 Dothideomycetes genomes: a test case for predicting lifestyles and emergence of pathogens.</title>
        <authorList>
            <person name="Haridas S."/>
            <person name="Albert R."/>
            <person name="Binder M."/>
            <person name="Bloem J."/>
            <person name="Labutti K."/>
            <person name="Salamov A."/>
            <person name="Andreopoulos B."/>
            <person name="Baker S."/>
            <person name="Barry K."/>
            <person name="Bills G."/>
            <person name="Bluhm B."/>
            <person name="Cannon C."/>
            <person name="Castanera R."/>
            <person name="Culley D."/>
            <person name="Daum C."/>
            <person name="Ezra D."/>
            <person name="Gonzalez J."/>
            <person name="Henrissat B."/>
            <person name="Kuo A."/>
            <person name="Liang C."/>
            <person name="Lipzen A."/>
            <person name="Lutzoni F."/>
            <person name="Magnuson J."/>
            <person name="Mondo S."/>
            <person name="Nolan M."/>
            <person name="Ohm R."/>
            <person name="Pangilinan J."/>
            <person name="Park H.-J."/>
            <person name="Ramirez L."/>
            <person name="Alfaro M."/>
            <person name="Sun H."/>
            <person name="Tritt A."/>
            <person name="Yoshinaga Y."/>
            <person name="Zwiers L.-H."/>
            <person name="Turgeon B."/>
            <person name="Goodwin S."/>
            <person name="Spatafora J."/>
            <person name="Crous P."/>
            <person name="Grigoriev I."/>
        </authorList>
    </citation>
    <scope>NUCLEOTIDE SEQUENCE</scope>
    <source>
        <strain evidence="1">CBS 119687</strain>
    </source>
</reference>
<dbReference type="OrthoDB" id="4151615at2759"/>
<accession>A0A6A6ATY3</accession>
<evidence type="ECO:0000313" key="2">
    <source>
        <dbReference type="Proteomes" id="UP000799771"/>
    </source>
</evidence>
<dbReference type="EMBL" id="ML977498">
    <property type="protein sequence ID" value="KAF2134011.1"/>
    <property type="molecule type" value="Genomic_DNA"/>
</dbReference>
<name>A0A6A6ATY3_9PLEO</name>
<dbReference type="GeneID" id="54413119"/>
<sequence>MTDAPQPSDEEIIDAVRVLHEQDPALGRSKVLVQLKADHGWVLSDKRLKKLLTQYDLKRVAEQPKELPPIQFPEDALAAQQRYKDESIRCFKLYGRGEYDYGVTPNADQSMLVGICHIRLCKLGAPGPYQNTTPEAVAKSPEMQTLWDYYWSAAQKVHLTKEDIGRQLEAEYGVNPGPYIPTLSKEELTRRKAIFKKNSMDLKRAMLKSAEGRKVIPVDDDGEPLWDDAVNGQFVVLVDKINKGDGLTEYGRV</sequence>
<keyword evidence="2" id="KW-1185">Reference proteome</keyword>
<proteinExistence type="predicted"/>
<dbReference type="RefSeq" id="XP_033528398.1">
    <property type="nucleotide sequence ID" value="XM_033672687.1"/>
</dbReference>
<dbReference type="AlphaFoldDB" id="A0A6A6ATY3"/>
<gene>
    <name evidence="1" type="ORF">P153DRAFT_427887</name>
</gene>
<dbReference type="Proteomes" id="UP000799771">
    <property type="component" value="Unassembled WGS sequence"/>
</dbReference>
<protein>
    <submittedName>
        <fullName evidence="1">Uncharacterized protein</fullName>
    </submittedName>
</protein>
<evidence type="ECO:0000313" key="1">
    <source>
        <dbReference type="EMBL" id="KAF2134011.1"/>
    </source>
</evidence>